<proteinExistence type="predicted"/>
<dbReference type="GO" id="GO:0002161">
    <property type="term" value="F:aminoacyl-tRNA deacylase activity"/>
    <property type="evidence" value="ECO:0007669"/>
    <property type="project" value="InterPro"/>
</dbReference>
<evidence type="ECO:0000313" key="1">
    <source>
        <dbReference type="EMBL" id="KAG8461586.1"/>
    </source>
</evidence>
<organism evidence="1 2">
    <name type="scientific">Diacronema lutheri</name>
    <name type="common">Unicellular marine alga</name>
    <name type="synonym">Monochrysis lutheri</name>
    <dbReference type="NCBI Taxonomy" id="2081491"/>
    <lineage>
        <taxon>Eukaryota</taxon>
        <taxon>Haptista</taxon>
        <taxon>Haptophyta</taxon>
        <taxon>Pavlovophyceae</taxon>
        <taxon>Pavlovales</taxon>
        <taxon>Pavlovaceae</taxon>
        <taxon>Diacronema</taxon>
    </lineage>
</organism>
<sequence length="255" mass="27361">MAARFARIAVGNGPRPYVKLTLNVSVFAPAGSAAPCSTLASGDLINLQLVLTGRSGEPVDVHLTTHGQKSSVQARLELEAATLGLTGCVFARVPSEYYDQSLEWRRDQLGAASVEHLCKSIIMENTRFDPPARGVPVVAGRVKYVLVVVQYVQKLHKERLAAAVRSLEGDKAVGKNHYNMRLIDGALSDAMSGFEHNAVTPLGLATPMPIIVHSAIAKLPGGHFWLGGGEVDLKLRFDTAVFLEHFKPVVADVCG</sequence>
<name>A0A8J6C846_DIALT</name>
<dbReference type="PANTHER" id="PTHR30411">
    <property type="entry name" value="CYTOPLASMIC PROTEIN"/>
    <property type="match status" value="1"/>
</dbReference>
<dbReference type="CDD" id="cd04332">
    <property type="entry name" value="YbaK_like"/>
    <property type="match status" value="1"/>
</dbReference>
<gene>
    <name evidence="1" type="ORF">KFE25_001190</name>
</gene>
<dbReference type="PANTHER" id="PTHR30411:SF4">
    <property type="entry name" value="YBAK_AMINOACYL-TRNA SYNTHETASE-ASSOCIATED DOMAIN-CONTAINING PROTEIN"/>
    <property type="match status" value="1"/>
</dbReference>
<dbReference type="Gene3D" id="3.90.960.10">
    <property type="entry name" value="YbaK/aminoacyl-tRNA synthetase-associated domain"/>
    <property type="match status" value="1"/>
</dbReference>
<comment type="caution">
    <text evidence="1">The sequence shown here is derived from an EMBL/GenBank/DDBJ whole genome shotgun (WGS) entry which is preliminary data.</text>
</comment>
<dbReference type="SUPFAM" id="SSF55826">
    <property type="entry name" value="YbaK/ProRS associated domain"/>
    <property type="match status" value="1"/>
</dbReference>
<dbReference type="Proteomes" id="UP000751190">
    <property type="component" value="Unassembled WGS sequence"/>
</dbReference>
<dbReference type="EMBL" id="JAGTXO010000025">
    <property type="protein sequence ID" value="KAG8461586.1"/>
    <property type="molecule type" value="Genomic_DNA"/>
</dbReference>
<dbReference type="AlphaFoldDB" id="A0A8J6C846"/>
<evidence type="ECO:0008006" key="3">
    <source>
        <dbReference type="Google" id="ProtNLM"/>
    </source>
</evidence>
<protein>
    <recommendedName>
        <fullName evidence="3">YbaK/aminoacyl-tRNA synthetase-associated domain-containing protein</fullName>
    </recommendedName>
</protein>
<dbReference type="OMA" id="MENTHCT"/>
<reference evidence="1" key="1">
    <citation type="submission" date="2021-05" db="EMBL/GenBank/DDBJ databases">
        <title>The genome of the haptophyte Pavlova lutheri (Diacronema luteri, Pavlovales) - a model for lipid biosynthesis in eukaryotic algae.</title>
        <authorList>
            <person name="Hulatt C.J."/>
            <person name="Posewitz M.C."/>
        </authorList>
    </citation>
    <scope>NUCLEOTIDE SEQUENCE</scope>
    <source>
        <strain evidence="1">NIVA-4/92</strain>
    </source>
</reference>
<accession>A0A8J6C846</accession>
<evidence type="ECO:0000313" key="2">
    <source>
        <dbReference type="Proteomes" id="UP000751190"/>
    </source>
</evidence>
<dbReference type="InterPro" id="IPR036754">
    <property type="entry name" value="YbaK/aa-tRNA-synt-asso_dom_sf"/>
</dbReference>
<keyword evidence="2" id="KW-1185">Reference proteome</keyword>
<dbReference type="OrthoDB" id="1058301at2759"/>